<gene>
    <name evidence="2" type="ORF">B0H15DRAFT_803456</name>
</gene>
<protein>
    <submittedName>
        <fullName evidence="2">Uncharacterized protein</fullName>
    </submittedName>
</protein>
<proteinExistence type="predicted"/>
<feature type="region of interest" description="Disordered" evidence="1">
    <location>
        <begin position="100"/>
        <end position="162"/>
    </location>
</feature>
<sequence length="350" mass="38548">MYASGNRNGGAPSMDQNGRLYDERGLYDERLYDGRLLRRGVVNPNRGTVTLGNRLYRPGGPHPSGAGGASGSSTSMRILVQSAGRVTVLSDGAAQLRLRKWSHPSGAGGASGSSTSIKMLGQSGGRGARMSDRHDRRRSADNRSSPQPASAARPSVASKPPPLTIIERKLNGWSPSRQPERAITHITRRLRAPTRRWTQLMCYHACLVALAVLPNIYITALRICPSFRLKSKPTQYAQNRGRAGLRNLPEGRAGAESVHGSDDTTTQRPFMPGFGAHLTWIHLRHGCMQRTPTRLCIVHVRRGVQLHHSLSRSRHHLPDHRILASTHPAWTQARKHCGSGKFEYSQVREN</sequence>
<comment type="caution">
    <text evidence="2">The sequence shown here is derived from an EMBL/GenBank/DDBJ whole genome shotgun (WGS) entry which is preliminary data.</text>
</comment>
<organism evidence="2 3">
    <name type="scientific">Mycena belliarum</name>
    <dbReference type="NCBI Taxonomy" id="1033014"/>
    <lineage>
        <taxon>Eukaryota</taxon>
        <taxon>Fungi</taxon>
        <taxon>Dikarya</taxon>
        <taxon>Basidiomycota</taxon>
        <taxon>Agaricomycotina</taxon>
        <taxon>Agaricomycetes</taxon>
        <taxon>Agaricomycetidae</taxon>
        <taxon>Agaricales</taxon>
        <taxon>Marasmiineae</taxon>
        <taxon>Mycenaceae</taxon>
        <taxon>Mycena</taxon>
    </lineage>
</organism>
<feature type="compositionally biased region" description="Low complexity" evidence="1">
    <location>
        <begin position="144"/>
        <end position="158"/>
    </location>
</feature>
<evidence type="ECO:0000313" key="2">
    <source>
        <dbReference type="EMBL" id="KAJ7082097.1"/>
    </source>
</evidence>
<reference evidence="2" key="1">
    <citation type="submission" date="2023-03" db="EMBL/GenBank/DDBJ databases">
        <title>Massive genome expansion in bonnet fungi (Mycena s.s.) driven by repeated elements and novel gene families across ecological guilds.</title>
        <authorList>
            <consortium name="Lawrence Berkeley National Laboratory"/>
            <person name="Harder C.B."/>
            <person name="Miyauchi S."/>
            <person name="Viragh M."/>
            <person name="Kuo A."/>
            <person name="Thoen E."/>
            <person name="Andreopoulos B."/>
            <person name="Lu D."/>
            <person name="Skrede I."/>
            <person name="Drula E."/>
            <person name="Henrissat B."/>
            <person name="Morin E."/>
            <person name="Kohler A."/>
            <person name="Barry K."/>
            <person name="LaButti K."/>
            <person name="Morin E."/>
            <person name="Salamov A."/>
            <person name="Lipzen A."/>
            <person name="Mereny Z."/>
            <person name="Hegedus B."/>
            <person name="Baldrian P."/>
            <person name="Stursova M."/>
            <person name="Weitz H."/>
            <person name="Taylor A."/>
            <person name="Grigoriev I.V."/>
            <person name="Nagy L.G."/>
            <person name="Martin F."/>
            <person name="Kauserud H."/>
        </authorList>
    </citation>
    <scope>NUCLEOTIDE SEQUENCE</scope>
    <source>
        <strain evidence="2">CBHHK173m</strain>
    </source>
</reference>
<dbReference type="AlphaFoldDB" id="A0AAD6XMU1"/>
<evidence type="ECO:0000313" key="3">
    <source>
        <dbReference type="Proteomes" id="UP001222325"/>
    </source>
</evidence>
<name>A0AAD6XMU1_9AGAR</name>
<evidence type="ECO:0000256" key="1">
    <source>
        <dbReference type="SAM" id="MobiDB-lite"/>
    </source>
</evidence>
<dbReference type="Proteomes" id="UP001222325">
    <property type="component" value="Unassembled WGS sequence"/>
</dbReference>
<accession>A0AAD6XMU1</accession>
<keyword evidence="3" id="KW-1185">Reference proteome</keyword>
<feature type="region of interest" description="Disordered" evidence="1">
    <location>
        <begin position="245"/>
        <end position="267"/>
    </location>
</feature>
<feature type="region of interest" description="Disordered" evidence="1">
    <location>
        <begin position="46"/>
        <end position="73"/>
    </location>
</feature>
<dbReference type="EMBL" id="JARJCN010000047">
    <property type="protein sequence ID" value="KAJ7082097.1"/>
    <property type="molecule type" value="Genomic_DNA"/>
</dbReference>
<feature type="compositionally biased region" description="Basic and acidic residues" evidence="1">
    <location>
        <begin position="129"/>
        <end position="141"/>
    </location>
</feature>